<evidence type="ECO:0000313" key="4">
    <source>
        <dbReference type="Proteomes" id="UP000188318"/>
    </source>
</evidence>
<name>A0A1R3RHS3_ASPC5</name>
<organism evidence="2 4">
    <name type="scientific">Aspergillus carbonarius (strain ITEM 5010)</name>
    <dbReference type="NCBI Taxonomy" id="602072"/>
    <lineage>
        <taxon>Eukaryota</taxon>
        <taxon>Fungi</taxon>
        <taxon>Dikarya</taxon>
        <taxon>Ascomycota</taxon>
        <taxon>Pezizomycotina</taxon>
        <taxon>Eurotiomycetes</taxon>
        <taxon>Eurotiomycetidae</taxon>
        <taxon>Eurotiales</taxon>
        <taxon>Aspergillaceae</taxon>
        <taxon>Aspergillus</taxon>
        <taxon>Aspergillus subgen. Circumdati</taxon>
    </lineage>
</organism>
<sequence length="241" mass="26799">MNSPSAEDEVTVAFTVTLSPSILSLSSSTSLKVLIHPRIVRSTRPGTPVTLLVNDTAFEASEPGEWQKAVAFGSLGRGLKSKHDPTRVIRFGVVRPHYPEPYYNPTSLYGRGCFVTLPGSGEAVVITHEITTARLFERSDLRPEDIQSGEEFQLCVSRQGRRMEWWCWGDLEGDLRGKNLHPWVQGEDSANTWHPKPSPEEIEGQNHVLGGDPEKLLVEDESGWVDVQMFRGFAGPALHPR</sequence>
<evidence type="ECO:0000313" key="2">
    <source>
        <dbReference type="EMBL" id="OOF94031.1"/>
    </source>
</evidence>
<dbReference type="EMBL" id="KV907502">
    <property type="protein sequence ID" value="OOF94101.1"/>
    <property type="molecule type" value="Genomic_DNA"/>
</dbReference>
<reference evidence="2" key="1">
    <citation type="submission" date="2016-12" db="EMBL/GenBank/DDBJ databases">
        <authorList>
            <consortium name="DOE Joint Genome Institute"/>
            <person name="Riley R."/>
            <person name="Kuo A."/>
            <person name="Sun H."/>
            <person name="Pangilinan J."/>
            <person name="Culley D."/>
            <person name="Salamov A."/>
            <person name="Magnuson J."/>
            <person name="Bruno K."/>
            <person name="Henrissat B."/>
            <person name="Berka R."/>
            <person name="Tsang A."/>
            <person name="Barry K."/>
            <person name="lapidus A."/>
            <person name="Martin J."/>
            <person name="Lindquist E."/>
            <person name="Wang Z."/>
            <person name="Baker S."/>
            <person name="Grigoriev I."/>
            <person name="Nordberg H.P."/>
            <person name="Cantor M.N."/>
            <person name="Hua S.X."/>
        </authorList>
    </citation>
    <scope>NUCLEOTIDE SEQUENCE [LARGE SCALE GENOMIC DNA]</scope>
    <source>
        <strain evidence="2">ITEM 5010</strain>
    </source>
</reference>
<proteinExistence type="predicted"/>
<dbReference type="OMA" id="CEVLWWC"/>
<dbReference type="Proteomes" id="UP000188318">
    <property type="component" value="Unassembled WGS sequence"/>
</dbReference>
<dbReference type="VEuPathDB" id="FungiDB:ASPCADRAFT_131599"/>
<dbReference type="OrthoDB" id="2968825at2759"/>
<accession>A0A1R3RHS3</accession>
<feature type="region of interest" description="Disordered" evidence="1">
    <location>
        <begin position="187"/>
        <end position="206"/>
    </location>
</feature>
<dbReference type="AlphaFoldDB" id="A0A1R3RHS3"/>
<keyword evidence="4" id="KW-1185">Reference proteome</keyword>
<evidence type="ECO:0000313" key="3">
    <source>
        <dbReference type="EMBL" id="OOF94101.1"/>
    </source>
</evidence>
<dbReference type="EMBL" id="KV907502">
    <property type="protein sequence ID" value="OOF94031.1"/>
    <property type="molecule type" value="Genomic_DNA"/>
</dbReference>
<evidence type="ECO:0000256" key="1">
    <source>
        <dbReference type="SAM" id="MobiDB-lite"/>
    </source>
</evidence>
<gene>
    <name evidence="2" type="ORF">ASPCADRAFT_131599</name>
    <name evidence="3" type="ORF">ASPCADRAFT_131666</name>
</gene>
<reference evidence="4" key="2">
    <citation type="journal article" date="2017" name="Genome Biol.">
        <title>Comparative genomics reveals high biological diversity and specific adaptations in the industrially and medically important fungal genus Aspergillus.</title>
        <authorList>
            <person name="de Vries R.P."/>
            <person name="Riley R."/>
            <person name="Wiebenga A."/>
            <person name="Aguilar-Osorio G."/>
            <person name="Amillis S."/>
            <person name="Uchima C.A."/>
            <person name="Anderluh G."/>
            <person name="Asadollahi M."/>
            <person name="Askin M."/>
            <person name="Barry K."/>
            <person name="Battaglia E."/>
            <person name="Bayram O."/>
            <person name="Benocci T."/>
            <person name="Braus-Stromeyer S.A."/>
            <person name="Caldana C."/>
            <person name="Canovas D."/>
            <person name="Cerqueira G.C."/>
            <person name="Chen F."/>
            <person name="Chen W."/>
            <person name="Choi C."/>
            <person name="Clum A."/>
            <person name="Dos Santos R.A."/>
            <person name="Damasio A.R."/>
            <person name="Diallinas G."/>
            <person name="Emri T."/>
            <person name="Fekete E."/>
            <person name="Flipphi M."/>
            <person name="Freyberg S."/>
            <person name="Gallo A."/>
            <person name="Gournas C."/>
            <person name="Habgood R."/>
            <person name="Hainaut M."/>
            <person name="Harispe M.L."/>
            <person name="Henrissat B."/>
            <person name="Hilden K.S."/>
            <person name="Hope R."/>
            <person name="Hossain A."/>
            <person name="Karabika E."/>
            <person name="Karaffa L."/>
            <person name="Karanyi Z."/>
            <person name="Krasevec N."/>
            <person name="Kuo A."/>
            <person name="Kusch H."/>
            <person name="LaButti K."/>
            <person name="Lagendijk E.L."/>
            <person name="Lapidus A."/>
            <person name="Levasseur A."/>
            <person name="Lindquist E."/>
            <person name="Lipzen A."/>
            <person name="Logrieco A.F."/>
            <person name="MacCabe A."/>
            <person name="Maekelae M.R."/>
            <person name="Malavazi I."/>
            <person name="Melin P."/>
            <person name="Meyer V."/>
            <person name="Mielnichuk N."/>
            <person name="Miskei M."/>
            <person name="Molnar A.P."/>
            <person name="Mule G."/>
            <person name="Ngan C.Y."/>
            <person name="Orejas M."/>
            <person name="Orosz E."/>
            <person name="Ouedraogo J.P."/>
            <person name="Overkamp K.M."/>
            <person name="Park H.-S."/>
            <person name="Perrone G."/>
            <person name="Piumi F."/>
            <person name="Punt P.J."/>
            <person name="Ram A.F."/>
            <person name="Ramon A."/>
            <person name="Rauscher S."/>
            <person name="Record E."/>
            <person name="Riano-Pachon D.M."/>
            <person name="Robert V."/>
            <person name="Roehrig J."/>
            <person name="Ruller R."/>
            <person name="Salamov A."/>
            <person name="Salih N.S."/>
            <person name="Samson R.A."/>
            <person name="Sandor E."/>
            <person name="Sanguinetti M."/>
            <person name="Schuetze T."/>
            <person name="Sepcic K."/>
            <person name="Shelest E."/>
            <person name="Sherlock G."/>
            <person name="Sophianopoulou V."/>
            <person name="Squina F.M."/>
            <person name="Sun H."/>
            <person name="Susca A."/>
            <person name="Todd R.B."/>
            <person name="Tsang A."/>
            <person name="Unkles S.E."/>
            <person name="van de Wiele N."/>
            <person name="van Rossen-Uffink D."/>
            <person name="Oliveira J.V."/>
            <person name="Vesth T.C."/>
            <person name="Visser J."/>
            <person name="Yu J.-H."/>
            <person name="Zhou M."/>
            <person name="Andersen M.R."/>
            <person name="Archer D.B."/>
            <person name="Baker S.E."/>
            <person name="Benoit I."/>
            <person name="Brakhage A.A."/>
            <person name="Braus G.H."/>
            <person name="Fischer R."/>
            <person name="Frisvad J.C."/>
            <person name="Goldman G.H."/>
            <person name="Houbraken J."/>
            <person name="Oakley B."/>
            <person name="Pocsi I."/>
            <person name="Scazzocchio C."/>
            <person name="Seiboth B."/>
            <person name="vanKuyk P.A."/>
            <person name="Wortman J."/>
            <person name="Dyer P.S."/>
            <person name="Grigoriev I.V."/>
        </authorList>
    </citation>
    <scope>NUCLEOTIDE SEQUENCE [LARGE SCALE GENOMIC DNA]</scope>
    <source>
        <strain evidence="4">ITEM 5010</strain>
    </source>
</reference>
<protein>
    <submittedName>
        <fullName evidence="2">Uncharacterized protein</fullName>
    </submittedName>
</protein>
<dbReference type="VEuPathDB" id="FungiDB:ASPCADRAFT_131666"/>